<dbReference type="EMBL" id="QLYX01000010">
    <property type="protein sequence ID" value="RAY13158.1"/>
    <property type="molecule type" value="Genomic_DNA"/>
</dbReference>
<keyword evidence="2" id="KW-0808">Transferase</keyword>
<sequence length="455" mass="48128">MHLPVFLREVWNADEAFVAVQARALDGGAGGFYEIVADRKPPLLPALYLLVHQLAGNATVWVMHGLALAAHLATALLLAAAARGRWGGRAGLVAGLLYVVGSAGLSPEDAQAANFEVFALPAVAAAVLLADRRRFAAAGGAAAVAALTLQAAGGVLLPVLWLAWRAAGRRGVLSAGGVFLAVVGAAAARVGWADFWFWVVFGNGGYTNVSGAWDRVALRGLGGLGIFLLANLGAVLLAGADRARRGRGDLWLWLVVAVAGVCTSLHFFGHYFLLLLPPVVLLAARAAATRPRLPLAPLGYGLTAAAVFVALALVWPAGKDRHAELVAERVRARTEPGAAILVWGMDPRIYWWSRRPAATRFLSAGFMTNFGGGRDASRVGERFAPEGVWRDFEADLRRRPPALVVDDSRGAPYAPDRIGRFHRYLLAGYRPVEVVDGSVLYARQPAAAGAAARLR</sequence>
<evidence type="ECO:0000256" key="1">
    <source>
        <dbReference type="SAM" id="Phobius"/>
    </source>
</evidence>
<dbReference type="AlphaFoldDB" id="A0A365H2A0"/>
<keyword evidence="1" id="KW-0472">Membrane</keyword>
<feature type="transmembrane region" description="Helical" evidence="1">
    <location>
        <begin position="86"/>
        <end position="106"/>
    </location>
</feature>
<feature type="transmembrane region" description="Helical" evidence="1">
    <location>
        <begin position="219"/>
        <end position="238"/>
    </location>
</feature>
<feature type="transmembrane region" description="Helical" evidence="1">
    <location>
        <begin position="250"/>
        <end position="273"/>
    </location>
</feature>
<keyword evidence="1" id="KW-1133">Transmembrane helix</keyword>
<keyword evidence="1" id="KW-0812">Transmembrane</keyword>
<accession>A0A365H2A0</accession>
<organism evidence="2 3">
    <name type="scientific">Actinomadura craniellae</name>
    <dbReference type="NCBI Taxonomy" id="2231787"/>
    <lineage>
        <taxon>Bacteria</taxon>
        <taxon>Bacillati</taxon>
        <taxon>Actinomycetota</taxon>
        <taxon>Actinomycetes</taxon>
        <taxon>Streptosporangiales</taxon>
        <taxon>Thermomonosporaceae</taxon>
        <taxon>Actinomadura</taxon>
    </lineage>
</organism>
<feature type="transmembrane region" description="Helical" evidence="1">
    <location>
        <begin position="170"/>
        <end position="188"/>
    </location>
</feature>
<evidence type="ECO:0000313" key="2">
    <source>
        <dbReference type="EMBL" id="RAY13158.1"/>
    </source>
</evidence>
<dbReference type="OrthoDB" id="3860601at2"/>
<evidence type="ECO:0000313" key="3">
    <source>
        <dbReference type="Proteomes" id="UP000251891"/>
    </source>
</evidence>
<feature type="transmembrane region" description="Helical" evidence="1">
    <location>
        <begin position="58"/>
        <end position="79"/>
    </location>
</feature>
<feature type="transmembrane region" description="Helical" evidence="1">
    <location>
        <begin position="293"/>
        <end position="315"/>
    </location>
</feature>
<dbReference type="RefSeq" id="WP_111869852.1">
    <property type="nucleotide sequence ID" value="NZ_QLYX01000010.1"/>
</dbReference>
<gene>
    <name evidence="2" type="ORF">DPM19_21965</name>
</gene>
<comment type="caution">
    <text evidence="2">The sequence shown here is derived from an EMBL/GenBank/DDBJ whole genome shotgun (WGS) entry which is preliminary data.</text>
</comment>
<feature type="transmembrane region" description="Helical" evidence="1">
    <location>
        <begin position="142"/>
        <end position="164"/>
    </location>
</feature>
<dbReference type="Proteomes" id="UP000251891">
    <property type="component" value="Unassembled WGS sequence"/>
</dbReference>
<protein>
    <submittedName>
        <fullName evidence="2">Glycosyltransferase</fullName>
    </submittedName>
</protein>
<reference evidence="2 3" key="1">
    <citation type="submission" date="2018-06" db="EMBL/GenBank/DDBJ databases">
        <title>Actinomadura craniellae sp. nov. isolated from marine sponge Craniella sp.</title>
        <authorList>
            <person name="Li L."/>
            <person name="Xu Q.H."/>
            <person name="Lin H.W."/>
            <person name="Lu Y.H."/>
        </authorList>
    </citation>
    <scope>NUCLEOTIDE SEQUENCE [LARGE SCALE GENOMIC DNA]</scope>
    <source>
        <strain evidence="2 3">LHW63021</strain>
    </source>
</reference>
<name>A0A365H2A0_9ACTN</name>
<proteinExistence type="predicted"/>
<keyword evidence="3" id="KW-1185">Reference proteome</keyword>
<dbReference type="GO" id="GO:0016740">
    <property type="term" value="F:transferase activity"/>
    <property type="evidence" value="ECO:0007669"/>
    <property type="project" value="UniProtKB-KW"/>
</dbReference>